<proteinExistence type="predicted"/>
<gene>
    <name evidence="1" type="ORF">BGT96224V316_LOCUS5092</name>
</gene>
<dbReference type="Proteomes" id="UP000324639">
    <property type="component" value="Chromosome Bgt_-07"/>
</dbReference>
<sequence length="40" mass="4522">MHPLHEQSKCLTELSSYIVAGEAGLLRVVHFECRACARHE</sequence>
<dbReference type="EMBL" id="LR026990">
    <property type="protein sequence ID" value="VDB89434.1"/>
    <property type="molecule type" value="Genomic_DNA"/>
</dbReference>
<name>A0A9X9MIW5_BLUGR</name>
<accession>A0A9X9MIW5</accession>
<protein>
    <submittedName>
        <fullName evidence="1">Bgt-51225</fullName>
    </submittedName>
</protein>
<evidence type="ECO:0000313" key="2">
    <source>
        <dbReference type="Proteomes" id="UP000324639"/>
    </source>
</evidence>
<keyword evidence="2" id="KW-1185">Reference proteome</keyword>
<reference evidence="1 2" key="1">
    <citation type="submission" date="2018-08" db="EMBL/GenBank/DDBJ databases">
        <authorList>
            <person name="Muller C M."/>
        </authorList>
    </citation>
    <scope>NUCLEOTIDE SEQUENCE [LARGE SCALE GENOMIC DNA]</scope>
</reference>
<evidence type="ECO:0000313" key="1">
    <source>
        <dbReference type="EMBL" id="VDB89434.1"/>
    </source>
</evidence>
<dbReference type="AlphaFoldDB" id="A0A9X9MIW5"/>
<organism evidence="1 2">
    <name type="scientific">Blumeria graminis f. sp. tritici</name>
    <dbReference type="NCBI Taxonomy" id="62690"/>
    <lineage>
        <taxon>Eukaryota</taxon>
        <taxon>Fungi</taxon>
        <taxon>Dikarya</taxon>
        <taxon>Ascomycota</taxon>
        <taxon>Pezizomycotina</taxon>
        <taxon>Leotiomycetes</taxon>
        <taxon>Erysiphales</taxon>
        <taxon>Erysiphaceae</taxon>
        <taxon>Blumeria</taxon>
    </lineage>
</organism>